<dbReference type="GeneTree" id="ENSGT00530000063860"/>
<dbReference type="Ensembl" id="ENSRBIT00000039346.1">
    <property type="protein sequence ID" value="ENSRBIP00000015502.1"/>
    <property type="gene ID" value="ENSRBIG00000031837.1"/>
</dbReference>
<dbReference type="GO" id="GO:0001525">
    <property type="term" value="P:angiogenesis"/>
    <property type="evidence" value="ECO:0007669"/>
    <property type="project" value="Ensembl"/>
</dbReference>
<dbReference type="PROSITE" id="PS51041">
    <property type="entry name" value="EMI"/>
    <property type="match status" value="1"/>
</dbReference>
<keyword evidence="3" id="KW-0301">Gamma-carboxyglutamic acid</keyword>
<evidence type="ECO:0000256" key="2">
    <source>
        <dbReference type="ARBA" id="ARBA00022081"/>
    </source>
</evidence>
<feature type="signal peptide" evidence="13">
    <location>
        <begin position="1"/>
        <end position="23"/>
    </location>
</feature>
<evidence type="ECO:0000256" key="4">
    <source>
        <dbReference type="ARBA" id="ARBA00022525"/>
    </source>
</evidence>
<dbReference type="PANTHER" id="PTHR10900:SF82">
    <property type="entry name" value="TRANSFORMING GROWTH FACTOR-BETA-INDUCED PROTEIN IG-H3"/>
    <property type="match status" value="1"/>
</dbReference>
<feature type="domain" description="FAS1" evidence="14">
    <location>
        <begin position="240"/>
        <end position="371"/>
    </location>
</feature>
<dbReference type="SUPFAM" id="SSF82153">
    <property type="entry name" value="FAS1 domain"/>
    <property type="match status" value="4"/>
</dbReference>
<dbReference type="GO" id="GO:0005802">
    <property type="term" value="C:trans-Golgi network"/>
    <property type="evidence" value="ECO:0007669"/>
    <property type="project" value="Ensembl"/>
</dbReference>
<dbReference type="PANTHER" id="PTHR10900">
    <property type="entry name" value="PERIOSTIN-RELATED"/>
    <property type="match status" value="1"/>
</dbReference>
<dbReference type="InterPro" id="IPR000782">
    <property type="entry name" value="FAS1_domain"/>
</dbReference>
<comment type="subunit">
    <text evidence="12">Binds to type I, II, and IV collagens.</text>
</comment>
<dbReference type="FunFam" id="2.30.180.10:FF:000002">
    <property type="entry name" value="periostin isoform X1"/>
    <property type="match status" value="1"/>
</dbReference>
<evidence type="ECO:0000256" key="13">
    <source>
        <dbReference type="SAM" id="SignalP"/>
    </source>
</evidence>
<dbReference type="GO" id="GO:0050839">
    <property type="term" value="F:cell adhesion molecule binding"/>
    <property type="evidence" value="ECO:0007669"/>
    <property type="project" value="TreeGrafter"/>
</dbReference>
<feature type="domain" description="EMI" evidence="15">
    <location>
        <begin position="45"/>
        <end position="99"/>
    </location>
</feature>
<dbReference type="Pfam" id="PF02469">
    <property type="entry name" value="Fasciclin"/>
    <property type="match status" value="4"/>
</dbReference>
<keyword evidence="17" id="KW-1185">Reference proteome</keyword>
<accession>A0A2K6KW67</accession>
<evidence type="ECO:0000259" key="14">
    <source>
        <dbReference type="PROSITE" id="PS50213"/>
    </source>
</evidence>
<keyword evidence="4" id="KW-0964">Secreted</keyword>
<evidence type="ECO:0000256" key="11">
    <source>
        <dbReference type="ARBA" id="ARBA00045945"/>
    </source>
</evidence>
<evidence type="ECO:0000256" key="12">
    <source>
        <dbReference type="ARBA" id="ARBA00047016"/>
    </source>
</evidence>
<reference evidence="16" key="3">
    <citation type="submission" date="2025-09" db="UniProtKB">
        <authorList>
            <consortium name="Ensembl"/>
        </authorList>
    </citation>
    <scope>IDENTIFICATION</scope>
</reference>
<evidence type="ECO:0000256" key="7">
    <source>
        <dbReference type="ARBA" id="ARBA00022729"/>
    </source>
</evidence>
<evidence type="ECO:0000256" key="6">
    <source>
        <dbReference type="ARBA" id="ARBA00022553"/>
    </source>
</evidence>
<dbReference type="STRING" id="61621.ENSRBIP00000015502"/>
<feature type="domain" description="FAS1" evidence="14">
    <location>
        <begin position="103"/>
        <end position="236"/>
    </location>
</feature>
<name>A0A2K6KW67_RHIBE</name>
<dbReference type="FunFam" id="2.30.180.10:FF:000003">
    <property type="entry name" value="periostin isoform X1"/>
    <property type="match status" value="1"/>
</dbReference>
<gene>
    <name evidence="16" type="primary">TGFBI</name>
</gene>
<dbReference type="GO" id="GO:0031012">
    <property type="term" value="C:extracellular matrix"/>
    <property type="evidence" value="ECO:0007669"/>
    <property type="project" value="TreeGrafter"/>
</dbReference>
<dbReference type="FunFam" id="2.30.180.10:FF:000007">
    <property type="entry name" value="Transforming growth factor-beta-induced protein ig-h3"/>
    <property type="match status" value="1"/>
</dbReference>
<dbReference type="SMART" id="SM00554">
    <property type="entry name" value="FAS1"/>
    <property type="match status" value="4"/>
</dbReference>
<dbReference type="AlphaFoldDB" id="A0A2K6KW67"/>
<dbReference type="GO" id="GO:0042802">
    <property type="term" value="F:identical protein binding"/>
    <property type="evidence" value="ECO:0007669"/>
    <property type="project" value="Ensembl"/>
</dbReference>
<evidence type="ECO:0000313" key="16">
    <source>
        <dbReference type="Ensembl" id="ENSRBIP00000015502.1"/>
    </source>
</evidence>
<evidence type="ECO:0000256" key="3">
    <source>
        <dbReference type="ARBA" id="ARBA00022479"/>
    </source>
</evidence>
<evidence type="ECO:0000256" key="9">
    <source>
        <dbReference type="ARBA" id="ARBA00022889"/>
    </source>
</evidence>
<organism evidence="16 17">
    <name type="scientific">Rhinopithecus bieti</name>
    <name type="common">Black snub-nosed monkey</name>
    <name type="synonym">Pygathrix bieti</name>
    <dbReference type="NCBI Taxonomy" id="61621"/>
    <lineage>
        <taxon>Eukaryota</taxon>
        <taxon>Metazoa</taxon>
        <taxon>Chordata</taxon>
        <taxon>Craniata</taxon>
        <taxon>Vertebrata</taxon>
        <taxon>Euteleostomi</taxon>
        <taxon>Mammalia</taxon>
        <taxon>Eutheria</taxon>
        <taxon>Euarchontoglires</taxon>
        <taxon>Primates</taxon>
        <taxon>Haplorrhini</taxon>
        <taxon>Catarrhini</taxon>
        <taxon>Cercopithecidae</taxon>
        <taxon>Colobinae</taxon>
        <taxon>Rhinopithecus</taxon>
    </lineage>
</organism>
<proteinExistence type="predicted"/>
<feature type="domain" description="FAS1" evidence="14">
    <location>
        <begin position="408"/>
        <end position="474"/>
    </location>
</feature>
<keyword evidence="9" id="KW-0130">Cell adhesion</keyword>
<keyword evidence="5" id="KW-0272">Extracellular matrix</keyword>
<feature type="domain" description="FAS1" evidence="14">
    <location>
        <begin position="478"/>
        <end position="609"/>
    </location>
</feature>
<dbReference type="InterPro" id="IPR050904">
    <property type="entry name" value="Adhesion/Biosynth-related"/>
</dbReference>
<evidence type="ECO:0000259" key="15">
    <source>
        <dbReference type="PROSITE" id="PS51041"/>
    </source>
</evidence>
<evidence type="ECO:0000256" key="5">
    <source>
        <dbReference type="ARBA" id="ARBA00022530"/>
    </source>
</evidence>
<dbReference type="GO" id="GO:0030198">
    <property type="term" value="P:extracellular matrix organization"/>
    <property type="evidence" value="ECO:0007669"/>
    <property type="project" value="TreeGrafter"/>
</dbReference>
<keyword evidence="6" id="KW-0597">Phosphoprotein</keyword>
<dbReference type="FunFam" id="2.30.180.10:FF:000001">
    <property type="entry name" value="periostin isoform X1"/>
    <property type="match status" value="1"/>
</dbReference>
<dbReference type="OMA" id="MYQNIDI"/>
<feature type="chain" id="PRO_5014364136" description="Transforming growth factor-beta-induced protein ig-h3" evidence="13">
    <location>
        <begin position="24"/>
        <end position="654"/>
    </location>
</feature>
<protein>
    <recommendedName>
        <fullName evidence="2">Transforming growth factor-beta-induced protein ig-h3</fullName>
    </recommendedName>
</protein>
<sequence>MALFVRLLALALALALDPAATLAGPAKSPYQLVLQHSRLRGRQHGPNVCAVQKVIGTNKKYFTNCKQWYQRKICGKSTVISYECCPGYEKVPGEKGCPAALPLSNLYETLGVVGSTTTQLYTDRTEKLRPEMEGPGSFTIFAPSNEAWASLPAEVLDSLVSNVNIELLNALRYHMVGRRVLTDELKHGMTLTSMYQNSDIQIHHYPNGIVTVNCARLLKADHHATNGVVHLIDKVISTVTNNIQQIIEIEDTFETLRAAVAASGLNTMLEGNGQYTLLAPTNEAFEKIPSETLNRILGDPEALRDLLNNHILKSAMCAEAIVAGLSLETLEGTTLEVGCSGDMLTINGKAIISNKDILATNGVIHYIDELLIPDSGRPGLQGLGPHISLDLTTPFLADGTPPIDAHTRNLLRNHIIKDQLASKYLYHGQTLETLGGKKLRVFVYRNSLCIENSCIAAHDKRGRYGTLFTMDRVLTPPMGTVMDVLKGDNRFSMLVAAIQSAGLTETLNREGVYTVFAPTNEAFRALPPRERSRLLGDAKELANILKYHVGDEILVSGGIGALVRLKSLQGDKLEVSLVKNNVVSVNKEPVAEPDIMATNGVVHVITNVLQPPANRPQERGDELADSALEIFKQASAFSRVRSPVYQRLLERMKH</sequence>
<keyword evidence="7 13" id="KW-0732">Signal</keyword>
<dbReference type="Proteomes" id="UP000233180">
    <property type="component" value="Unassembled WGS sequence"/>
</dbReference>
<evidence type="ECO:0000256" key="8">
    <source>
        <dbReference type="ARBA" id="ARBA00022737"/>
    </source>
</evidence>
<evidence type="ECO:0000256" key="10">
    <source>
        <dbReference type="ARBA" id="ARBA00023157"/>
    </source>
</evidence>
<evidence type="ECO:0000313" key="17">
    <source>
        <dbReference type="Proteomes" id="UP000233180"/>
    </source>
</evidence>
<dbReference type="Gene3D" id="2.30.180.10">
    <property type="entry name" value="FAS1 domain"/>
    <property type="match status" value="4"/>
</dbReference>
<reference evidence="16" key="2">
    <citation type="submission" date="2025-08" db="UniProtKB">
        <authorList>
            <consortium name="Ensembl"/>
        </authorList>
    </citation>
    <scope>IDENTIFICATION</scope>
</reference>
<comment type="subcellular location">
    <subcellularLocation>
        <location evidence="1">Secreted</location>
        <location evidence="1">Extracellular space</location>
        <location evidence="1">Extracellular matrix</location>
    </subcellularLocation>
</comment>
<dbReference type="PROSITE" id="PS50213">
    <property type="entry name" value="FAS1"/>
    <property type="match status" value="4"/>
</dbReference>
<dbReference type="GO" id="GO:0007155">
    <property type="term" value="P:cell adhesion"/>
    <property type="evidence" value="ECO:0007669"/>
    <property type="project" value="UniProtKB-KW"/>
</dbReference>
<dbReference type="InterPro" id="IPR011489">
    <property type="entry name" value="EMI_domain"/>
</dbReference>
<dbReference type="GO" id="GO:0005518">
    <property type="term" value="F:collagen binding"/>
    <property type="evidence" value="ECO:0007669"/>
    <property type="project" value="Ensembl"/>
</dbReference>
<keyword evidence="8" id="KW-0677">Repeat</keyword>
<evidence type="ECO:0000256" key="1">
    <source>
        <dbReference type="ARBA" id="ARBA00004498"/>
    </source>
</evidence>
<dbReference type="InterPro" id="IPR036378">
    <property type="entry name" value="FAS1_dom_sf"/>
</dbReference>
<keyword evidence="10" id="KW-1015">Disulfide bond</keyword>
<reference evidence="16 17" key="1">
    <citation type="submission" date="2016-06" db="EMBL/GenBank/DDBJ databases">
        <title>Genome of Rhinopithecus bieti.</title>
        <authorList>
            <person name="Wu"/>
            <person name="C.-I. and Zhang"/>
            <person name="Y."/>
        </authorList>
    </citation>
    <scope>NUCLEOTIDE SEQUENCE</scope>
</reference>
<dbReference type="GO" id="GO:0005615">
    <property type="term" value="C:extracellular space"/>
    <property type="evidence" value="ECO:0007669"/>
    <property type="project" value="Ensembl"/>
</dbReference>
<comment type="function">
    <text evidence="11">Plays a role in cell adhesion. May play a role in cell-collagen interactions.</text>
</comment>